<dbReference type="GO" id="GO:0098793">
    <property type="term" value="C:presynapse"/>
    <property type="evidence" value="ECO:0007669"/>
    <property type="project" value="GOC"/>
</dbReference>
<keyword evidence="3 5" id="KW-0547">Nucleotide-binding</keyword>
<protein>
    <submittedName>
        <fullName evidence="7">Interferon-induced GTP-binding protein Mx-like</fullName>
    </submittedName>
</protein>
<dbReference type="GO" id="GO:0005634">
    <property type="term" value="C:nucleus"/>
    <property type="evidence" value="ECO:0007669"/>
    <property type="project" value="TreeGrafter"/>
</dbReference>
<name>A0A672NJE7_SINGR</name>
<dbReference type="GO" id="GO:0016185">
    <property type="term" value="P:synaptic vesicle budding from presynaptic endocytic zone membrane"/>
    <property type="evidence" value="ECO:0007669"/>
    <property type="project" value="TreeGrafter"/>
</dbReference>
<evidence type="ECO:0000313" key="8">
    <source>
        <dbReference type="Proteomes" id="UP000472262"/>
    </source>
</evidence>
<dbReference type="GO" id="GO:0005874">
    <property type="term" value="C:microtubule"/>
    <property type="evidence" value="ECO:0007669"/>
    <property type="project" value="TreeGrafter"/>
</dbReference>
<dbReference type="GO" id="GO:0005525">
    <property type="term" value="F:GTP binding"/>
    <property type="evidence" value="ECO:0007669"/>
    <property type="project" value="UniProtKB-KW"/>
</dbReference>
<sequence length="624" mass="71121">ITVYLHSVLPLFFSELKVSSSADYFLFNSGIFLQQWEAQVRPYIEMIDFMRRIGIEKELALPSIAVVGDQSSGKSSVLEALSGVALPRGSGIVTRCPLELKLRKLINGTGWTAIISYNEVRETFHDPAQVESYVRRAQNMLAGDGVGICDDLISLEITSPDVCDLTLIDLPGITRVPVKGQPEDIGDQIRRLILKFTSKKETINLVVVPCNVDIATTEALRMAQGVDPDGLRTLAILTKPDLIDKGAEADILQVLQGKVVPLKKGYTIVRCRGQSDINENVSLVEATRQEKEFFAKHTQFSYLLEEQRATIPCLSTRLTKELVGHIKSSLPSLRDQIHIHLSAVRVELKNYSDGPPLEPERMGPYLSKKILEFSDQISELCRTGDSDTGNLYSYLRPVFKQWECHLSSSKSVKQMTEKYDEAHRGRELVTFSDYCVYESMVKKHVGDLKQPALDTLKFIRGIVQKEFMVMCELCFPNYPHLRHIILNHIDDIQSKQESKVEKRIHEYINMEKLVYTQDPIFNQKIVDFKFVEKRQEYETVSLDMGENIVYQRLADYIPMVILLFILKEAAVMLRAHSMDLRDGADVVKLLVEDTEAGRKRADLHQRMERLRLAQERTLSHLFWT</sequence>
<dbReference type="Gene3D" id="3.40.50.300">
    <property type="entry name" value="P-loop containing nucleotide triphosphate hydrolases"/>
    <property type="match status" value="1"/>
</dbReference>
<gene>
    <name evidence="7" type="primary">mxh</name>
</gene>
<dbReference type="InterPro" id="IPR027417">
    <property type="entry name" value="P-loop_NTPase"/>
</dbReference>
<evidence type="ECO:0000256" key="2">
    <source>
        <dbReference type="ARBA" id="ARBA00022490"/>
    </source>
</evidence>
<evidence type="ECO:0000313" key="7">
    <source>
        <dbReference type="Ensembl" id="ENSSGRP00000050802.1"/>
    </source>
</evidence>
<dbReference type="InterPro" id="IPR030381">
    <property type="entry name" value="G_DYNAMIN_dom"/>
</dbReference>
<accession>A0A672NJE7</accession>
<dbReference type="GO" id="GO:0008017">
    <property type="term" value="F:microtubule binding"/>
    <property type="evidence" value="ECO:0007669"/>
    <property type="project" value="TreeGrafter"/>
</dbReference>
<dbReference type="SMART" id="SM00053">
    <property type="entry name" value="DYNc"/>
    <property type="match status" value="1"/>
</dbReference>
<evidence type="ECO:0000256" key="1">
    <source>
        <dbReference type="ARBA" id="ARBA00004496"/>
    </source>
</evidence>
<dbReference type="Proteomes" id="UP000472262">
    <property type="component" value="Unassembled WGS sequence"/>
</dbReference>
<keyword evidence="4 5" id="KW-0342">GTP-binding</keyword>
<dbReference type="Pfam" id="PF00350">
    <property type="entry name" value="Dynamin_N"/>
    <property type="match status" value="1"/>
</dbReference>
<dbReference type="GO" id="GO:0031623">
    <property type="term" value="P:receptor internalization"/>
    <property type="evidence" value="ECO:0007669"/>
    <property type="project" value="TreeGrafter"/>
</dbReference>
<dbReference type="PANTHER" id="PTHR11566">
    <property type="entry name" value="DYNAMIN"/>
    <property type="match status" value="1"/>
</dbReference>
<reference evidence="7" key="2">
    <citation type="submission" date="2025-09" db="UniProtKB">
        <authorList>
            <consortium name="Ensembl"/>
        </authorList>
    </citation>
    <scope>IDENTIFICATION</scope>
</reference>
<reference evidence="7" key="1">
    <citation type="submission" date="2025-08" db="UniProtKB">
        <authorList>
            <consortium name="Ensembl"/>
        </authorList>
    </citation>
    <scope>IDENTIFICATION</scope>
</reference>
<dbReference type="SUPFAM" id="SSF52540">
    <property type="entry name" value="P-loop containing nucleoside triphosphate hydrolases"/>
    <property type="match status" value="1"/>
</dbReference>
<evidence type="ECO:0000256" key="4">
    <source>
        <dbReference type="ARBA" id="ARBA00023134"/>
    </source>
</evidence>
<dbReference type="InterPro" id="IPR003130">
    <property type="entry name" value="GED"/>
</dbReference>
<proteinExistence type="inferred from homology"/>
<feature type="domain" description="Dynamin-type G" evidence="6">
    <location>
        <begin position="58"/>
        <end position="331"/>
    </location>
</feature>
<keyword evidence="8" id="KW-1185">Reference proteome</keyword>
<organism evidence="7 8">
    <name type="scientific">Sinocyclocheilus grahami</name>
    <name type="common">Dianchi golden-line fish</name>
    <name type="synonym">Barbus grahami</name>
    <dbReference type="NCBI Taxonomy" id="75366"/>
    <lineage>
        <taxon>Eukaryota</taxon>
        <taxon>Metazoa</taxon>
        <taxon>Chordata</taxon>
        <taxon>Craniata</taxon>
        <taxon>Vertebrata</taxon>
        <taxon>Euteleostomi</taxon>
        <taxon>Actinopterygii</taxon>
        <taxon>Neopterygii</taxon>
        <taxon>Teleostei</taxon>
        <taxon>Ostariophysi</taxon>
        <taxon>Cypriniformes</taxon>
        <taxon>Cyprinidae</taxon>
        <taxon>Cyprininae</taxon>
        <taxon>Sinocyclocheilus</taxon>
    </lineage>
</organism>
<dbReference type="InterPro" id="IPR001401">
    <property type="entry name" value="Dynamin_GTPase"/>
</dbReference>
<dbReference type="GO" id="GO:0005737">
    <property type="term" value="C:cytoplasm"/>
    <property type="evidence" value="ECO:0007669"/>
    <property type="project" value="UniProtKB-SubCell"/>
</dbReference>
<evidence type="ECO:0000256" key="5">
    <source>
        <dbReference type="RuleBase" id="RU003932"/>
    </source>
</evidence>
<dbReference type="PANTHER" id="PTHR11566:SF225">
    <property type="entry name" value="INTERFERON-INDUCED GTP-BINDING PROTEIN MX-RELATED"/>
    <property type="match status" value="1"/>
</dbReference>
<evidence type="ECO:0000256" key="3">
    <source>
        <dbReference type="ARBA" id="ARBA00022741"/>
    </source>
</evidence>
<dbReference type="AlphaFoldDB" id="A0A672NJE7"/>
<dbReference type="InterPro" id="IPR022812">
    <property type="entry name" value="Dynamin"/>
</dbReference>
<dbReference type="GO" id="GO:0051607">
    <property type="term" value="P:defense response to virus"/>
    <property type="evidence" value="ECO:0007669"/>
    <property type="project" value="TreeGrafter"/>
</dbReference>
<dbReference type="Ensembl" id="ENSSGRT00000054268.1">
    <property type="protein sequence ID" value="ENSSGRP00000050802.1"/>
    <property type="gene ID" value="ENSSGRG00000026889.1"/>
</dbReference>
<dbReference type="GO" id="GO:0005886">
    <property type="term" value="C:plasma membrane"/>
    <property type="evidence" value="ECO:0007669"/>
    <property type="project" value="TreeGrafter"/>
</dbReference>
<dbReference type="PROSITE" id="PS00410">
    <property type="entry name" value="G_DYNAMIN_1"/>
    <property type="match status" value="1"/>
</dbReference>
<comment type="similarity">
    <text evidence="5">Belongs to the TRAFAC class dynamin-like GTPase superfamily. Dynamin/Fzo/YdjA family.</text>
</comment>
<dbReference type="InterPro" id="IPR000375">
    <property type="entry name" value="Dynamin_stalk"/>
</dbReference>
<dbReference type="Gene3D" id="1.20.120.1240">
    <property type="entry name" value="Dynamin, middle domain"/>
    <property type="match status" value="1"/>
</dbReference>
<dbReference type="InterPro" id="IPR045063">
    <property type="entry name" value="Dynamin_N"/>
</dbReference>
<comment type="subcellular location">
    <subcellularLocation>
        <location evidence="1">Cytoplasm</location>
    </subcellularLocation>
</comment>
<dbReference type="FunFam" id="3.40.50.300:FF:000621">
    <property type="entry name" value="Interferon-induced GTP-binding protein Mx1"/>
    <property type="match status" value="1"/>
</dbReference>
<dbReference type="PRINTS" id="PR00195">
    <property type="entry name" value="DYNAMIN"/>
</dbReference>
<keyword evidence="2" id="KW-0963">Cytoplasm</keyword>
<dbReference type="InterPro" id="IPR019762">
    <property type="entry name" value="Dynamin_GTPase_CS"/>
</dbReference>
<dbReference type="GO" id="GO:0003924">
    <property type="term" value="F:GTPase activity"/>
    <property type="evidence" value="ECO:0007669"/>
    <property type="project" value="InterPro"/>
</dbReference>
<dbReference type="PROSITE" id="PS51718">
    <property type="entry name" value="G_DYNAMIN_2"/>
    <property type="match status" value="1"/>
</dbReference>
<dbReference type="CDD" id="cd08771">
    <property type="entry name" value="DLP_1"/>
    <property type="match status" value="1"/>
</dbReference>
<dbReference type="Pfam" id="PF02212">
    <property type="entry name" value="GED"/>
    <property type="match status" value="1"/>
</dbReference>
<dbReference type="Pfam" id="PF01031">
    <property type="entry name" value="Dynamin_M"/>
    <property type="match status" value="1"/>
</dbReference>
<evidence type="ECO:0000259" key="6">
    <source>
        <dbReference type="PROSITE" id="PS51718"/>
    </source>
</evidence>